<accession>F4R553</accession>
<proteinExistence type="predicted"/>
<dbReference type="GeneID" id="18921505"/>
<dbReference type="InParanoid" id="F4R553"/>
<dbReference type="EMBL" id="GL883091">
    <property type="protein sequence ID" value="EGG11992.1"/>
    <property type="molecule type" value="Genomic_DNA"/>
</dbReference>
<dbReference type="AlphaFoldDB" id="F4R553"/>
<reference evidence="2" key="1">
    <citation type="journal article" date="2011" name="Proc. Natl. Acad. Sci. U.S.A.">
        <title>Obligate biotrophy features unraveled by the genomic analysis of rust fungi.</title>
        <authorList>
            <person name="Duplessis S."/>
            <person name="Cuomo C.A."/>
            <person name="Lin Y.-C."/>
            <person name="Aerts A."/>
            <person name="Tisserant E."/>
            <person name="Veneault-Fourrey C."/>
            <person name="Joly D.L."/>
            <person name="Hacquard S."/>
            <person name="Amselem J."/>
            <person name="Cantarel B.L."/>
            <person name="Chiu R."/>
            <person name="Coutinho P.M."/>
            <person name="Feau N."/>
            <person name="Field M."/>
            <person name="Frey P."/>
            <person name="Gelhaye E."/>
            <person name="Goldberg J."/>
            <person name="Grabherr M.G."/>
            <person name="Kodira C.D."/>
            <person name="Kohler A."/>
            <person name="Kuees U."/>
            <person name="Lindquist E.A."/>
            <person name="Lucas S.M."/>
            <person name="Mago R."/>
            <person name="Mauceli E."/>
            <person name="Morin E."/>
            <person name="Murat C."/>
            <person name="Pangilinan J.L."/>
            <person name="Park R."/>
            <person name="Pearson M."/>
            <person name="Quesneville H."/>
            <person name="Rouhier N."/>
            <person name="Sakthikumar S."/>
            <person name="Salamov A.A."/>
            <person name="Schmutz J."/>
            <person name="Selles B."/>
            <person name="Shapiro H."/>
            <person name="Tanguay P."/>
            <person name="Tuskan G.A."/>
            <person name="Henrissat B."/>
            <person name="Van de Peer Y."/>
            <person name="Rouze P."/>
            <person name="Ellis J.G."/>
            <person name="Dodds P.N."/>
            <person name="Schein J.E."/>
            <person name="Zhong S."/>
            <person name="Hamelin R.C."/>
            <person name="Grigoriev I.V."/>
            <person name="Szabo L.J."/>
            <person name="Martin F."/>
        </authorList>
    </citation>
    <scope>NUCLEOTIDE SEQUENCE [LARGE SCALE GENOMIC DNA]</scope>
    <source>
        <strain evidence="2">98AG31 / pathotype 3-4-7</strain>
    </source>
</reference>
<gene>
    <name evidence="1" type="ORF">MELLADRAFT_101862</name>
</gene>
<dbReference type="Proteomes" id="UP000001072">
    <property type="component" value="Unassembled WGS sequence"/>
</dbReference>
<evidence type="ECO:0000313" key="1">
    <source>
        <dbReference type="EMBL" id="EGG11992.1"/>
    </source>
</evidence>
<dbReference type="RefSeq" id="XP_007404367.1">
    <property type="nucleotide sequence ID" value="XM_007404305.1"/>
</dbReference>
<organism evidence="2">
    <name type="scientific">Melampsora larici-populina (strain 98AG31 / pathotype 3-4-7)</name>
    <name type="common">Poplar leaf rust fungus</name>
    <dbReference type="NCBI Taxonomy" id="747676"/>
    <lineage>
        <taxon>Eukaryota</taxon>
        <taxon>Fungi</taxon>
        <taxon>Dikarya</taxon>
        <taxon>Basidiomycota</taxon>
        <taxon>Pucciniomycotina</taxon>
        <taxon>Pucciniomycetes</taxon>
        <taxon>Pucciniales</taxon>
        <taxon>Melampsoraceae</taxon>
        <taxon>Melampsora</taxon>
    </lineage>
</organism>
<dbReference type="VEuPathDB" id="FungiDB:MELLADRAFT_101862"/>
<dbReference type="HOGENOM" id="CLU_032925_2_0_1"/>
<dbReference type="KEGG" id="mlr:MELLADRAFT_101862"/>
<name>F4R553_MELLP</name>
<sequence>MTLLSLRMKRARYCLPIINPNKTIRSVQIVELIHNEIMAQMSHLPVEIVEHIMTYLFDMAKYSPLDASNSADTLFLNQNSVTCLLRLRLLGKVWASLIPKFVFNALELRSSRTHRCISFVLGSSVKLSSTIHLKRLFLNGITYLPESWSGSYFSKITDNNLTKPDFEHQDSTNNLIRMKDAANIISLCGSTLTNLKICFTDAVGFLNNLVEAIKRVTSLKVLIVESLAIVHFCQRRKSSIKLLEYQPKDYANDETPMLLALQDTLEAISVIMMPDDIPLELRNSSFPNLRILKNMFINPRHDYPRWLGWAIFREVEIYITCYSETAHYWRDKFEQYDGLEFPKKLSQFIFLTEDNHSVNDEALAGFLNRRRIKCRFETQLSYSQILKSIKEPSDNLLTVDFGVLAMNSSRQRAMKVDAKF</sequence>
<evidence type="ECO:0000313" key="2">
    <source>
        <dbReference type="Proteomes" id="UP000001072"/>
    </source>
</evidence>
<protein>
    <submittedName>
        <fullName evidence="1">Uncharacterized protein</fullName>
    </submittedName>
</protein>
<keyword evidence="2" id="KW-1185">Reference proteome</keyword>